<reference evidence="10 11" key="1">
    <citation type="submission" date="2018-09" db="EMBL/GenBank/DDBJ databases">
        <title>A clostridial neurotoxin that targets Anopheles mosquitoes.</title>
        <authorList>
            <person name="Contreras E."/>
            <person name="Masuyer G."/>
            <person name="Qureshi N."/>
            <person name="Chawla S."/>
            <person name="Lim H.L."/>
            <person name="Chen J."/>
            <person name="Stenmark P."/>
            <person name="Gill S."/>
        </authorList>
    </citation>
    <scope>NUCLEOTIDE SEQUENCE [LARGE SCALE GENOMIC DNA]</scope>
    <source>
        <strain evidence="10 11">Cbm</strain>
    </source>
</reference>
<gene>
    <name evidence="10" type="ORF">D4A35_13270</name>
</gene>
<keyword evidence="3" id="KW-0964">Secreted</keyword>
<evidence type="ECO:0000256" key="8">
    <source>
        <dbReference type="ARBA" id="ARBA00031285"/>
    </source>
</evidence>
<evidence type="ECO:0000313" key="11">
    <source>
        <dbReference type="Proteomes" id="UP000326961"/>
    </source>
</evidence>
<evidence type="ECO:0000256" key="3">
    <source>
        <dbReference type="ARBA" id="ARBA00022525"/>
    </source>
</evidence>
<dbReference type="Proteomes" id="UP000326961">
    <property type="component" value="Chromosome"/>
</dbReference>
<proteinExistence type="predicted"/>
<keyword evidence="6" id="KW-0378">Hydrolase</keyword>
<name>A0A5P3XHL0_PARBF</name>
<feature type="domain" description="Zn-dependent PLC" evidence="9">
    <location>
        <begin position="23"/>
        <end position="237"/>
    </location>
</feature>
<keyword evidence="5" id="KW-0732">Signal</keyword>
<evidence type="ECO:0000256" key="2">
    <source>
        <dbReference type="ARBA" id="ARBA00018391"/>
    </source>
</evidence>
<evidence type="ECO:0000259" key="9">
    <source>
        <dbReference type="PROSITE" id="PS51346"/>
    </source>
</evidence>
<dbReference type="Gene3D" id="1.10.575.10">
    <property type="entry name" value="P1 Nuclease"/>
    <property type="match status" value="1"/>
</dbReference>
<sequence>MMRKRIENVYGKALTGTFKVVNPVKKSIITTDCEVHIFIQANALEILKNEGYMTQYKFFKAYLPQINKGLIWADQDFKSYHHFYNPYVKRGKFGYEENAFTLINKYYNKALKFFALDKFELSLFYFGAACHVLQDLTIPQHAKGKLLDNHRQFEVYIKSNYMSIPRLRAKDGMIQKNSVEEYINYNATQAMNYDKMYENVNDLKNKFYMLSTKCLPLAQKTTAGFLTMFFDDIFSNE</sequence>
<dbReference type="InterPro" id="IPR008947">
    <property type="entry name" value="PLipase_C/P1_nuclease_dom_sf"/>
</dbReference>
<dbReference type="InterPro" id="IPR029002">
    <property type="entry name" value="PLPC/GPLD1"/>
</dbReference>
<protein>
    <recommendedName>
        <fullName evidence="2">Phospholipase C</fullName>
        <ecNumber evidence="1">3.1.4.3</ecNumber>
    </recommendedName>
    <alternativeName>
        <fullName evidence="8">Phosphatidylcholine cholinephosphohydrolase</fullName>
    </alternativeName>
</protein>
<dbReference type="SUPFAM" id="SSF48537">
    <property type="entry name" value="Phospholipase C/P1 nuclease"/>
    <property type="match status" value="1"/>
</dbReference>
<keyword evidence="7" id="KW-0862">Zinc</keyword>
<dbReference type="SMART" id="SM00770">
    <property type="entry name" value="Zn_dep_PLPC"/>
    <property type="match status" value="1"/>
</dbReference>
<dbReference type="InterPro" id="IPR001531">
    <property type="entry name" value="Zn_PLipaseC"/>
</dbReference>
<evidence type="ECO:0000256" key="1">
    <source>
        <dbReference type="ARBA" id="ARBA00012018"/>
    </source>
</evidence>
<evidence type="ECO:0000256" key="5">
    <source>
        <dbReference type="ARBA" id="ARBA00022729"/>
    </source>
</evidence>
<dbReference type="GO" id="GO:0008270">
    <property type="term" value="F:zinc ion binding"/>
    <property type="evidence" value="ECO:0007669"/>
    <property type="project" value="InterPro"/>
</dbReference>
<dbReference type="Pfam" id="PF00882">
    <property type="entry name" value="Zn_dep_PLPC"/>
    <property type="match status" value="1"/>
</dbReference>
<evidence type="ECO:0000256" key="6">
    <source>
        <dbReference type="ARBA" id="ARBA00022801"/>
    </source>
</evidence>
<organism evidence="10 11">
    <name type="scientific">Paraclostridium bifermentans</name>
    <name type="common">Clostridium bifermentans</name>
    <dbReference type="NCBI Taxonomy" id="1490"/>
    <lineage>
        <taxon>Bacteria</taxon>
        <taxon>Bacillati</taxon>
        <taxon>Bacillota</taxon>
        <taxon>Clostridia</taxon>
        <taxon>Peptostreptococcales</taxon>
        <taxon>Peptostreptococcaceae</taxon>
        <taxon>Paraclostridium</taxon>
    </lineage>
</organism>
<dbReference type="GO" id="GO:0034480">
    <property type="term" value="F:phosphatidylcholine phospholipase C activity"/>
    <property type="evidence" value="ECO:0007669"/>
    <property type="project" value="UniProtKB-EC"/>
</dbReference>
<evidence type="ECO:0000313" key="10">
    <source>
        <dbReference type="EMBL" id="QEZ69806.1"/>
    </source>
</evidence>
<dbReference type="AlphaFoldDB" id="A0A5P3XHL0"/>
<dbReference type="CDD" id="cd11009">
    <property type="entry name" value="Zn_dep_PLPC"/>
    <property type="match status" value="1"/>
</dbReference>
<dbReference type="PROSITE" id="PS51346">
    <property type="entry name" value="PROKAR_ZN_DEPEND_PLPC_2"/>
    <property type="match status" value="1"/>
</dbReference>
<dbReference type="EMBL" id="CP032452">
    <property type="protein sequence ID" value="QEZ69806.1"/>
    <property type="molecule type" value="Genomic_DNA"/>
</dbReference>
<accession>A0A5P3XHL0</accession>
<evidence type="ECO:0000256" key="7">
    <source>
        <dbReference type="ARBA" id="ARBA00022833"/>
    </source>
</evidence>
<keyword evidence="4" id="KW-0479">Metal-binding</keyword>
<dbReference type="EC" id="3.1.4.3" evidence="1"/>
<evidence type="ECO:0000256" key="4">
    <source>
        <dbReference type="ARBA" id="ARBA00022723"/>
    </source>
</evidence>